<dbReference type="InterPro" id="IPR018060">
    <property type="entry name" value="HTH_AraC"/>
</dbReference>
<dbReference type="InterPro" id="IPR009057">
    <property type="entry name" value="Homeodomain-like_sf"/>
</dbReference>
<dbReference type="Gene3D" id="3.40.50.880">
    <property type="match status" value="1"/>
</dbReference>
<sequence>MRKIAFLLFDQFQILDVTGPAQVLSSANELAPGGVYDIHYLSLVGGPCRATCGMMIDTEPFRDLTGFDSLIISGGDGSRKAATDPITVQYLKQEAPKLRRLISICTGAFLLAAAGLVDGKTITTHWAYATQLQKKNPRVTVNPDALYIRQGSIITSAGVTAGMDLALALVEEDQGRQAATTIARHLVIFYRRPGGQSQFSAFQIAQETKTKDFADLCLQIMTHPNRDYRIPQMAEDAHMTERTFIRHFTRAVGLSPGKFVEKARLENARRALAETRLNLDQIAHQCGYSSPEILRRNFQRHMAVSPSEYRQRFGI</sequence>
<dbReference type="Pfam" id="PF12833">
    <property type="entry name" value="HTH_18"/>
    <property type="match status" value="1"/>
</dbReference>
<dbReference type="Gene3D" id="1.10.10.60">
    <property type="entry name" value="Homeodomain-like"/>
    <property type="match status" value="1"/>
</dbReference>
<dbReference type="GO" id="GO:0043565">
    <property type="term" value="F:sequence-specific DNA binding"/>
    <property type="evidence" value="ECO:0007669"/>
    <property type="project" value="InterPro"/>
</dbReference>
<dbReference type="InParanoid" id="A0A2G4YRM4"/>
<dbReference type="CDD" id="cd03137">
    <property type="entry name" value="GATase1_AraC_1"/>
    <property type="match status" value="1"/>
</dbReference>
<keyword evidence="1" id="KW-0805">Transcription regulation</keyword>
<dbReference type="OrthoDB" id="9793422at2"/>
<dbReference type="Pfam" id="PF01965">
    <property type="entry name" value="DJ-1_PfpI"/>
    <property type="match status" value="1"/>
</dbReference>
<keyword evidence="6" id="KW-1185">Reference proteome</keyword>
<evidence type="ECO:0000313" key="6">
    <source>
        <dbReference type="Proteomes" id="UP000229730"/>
    </source>
</evidence>
<evidence type="ECO:0000259" key="4">
    <source>
        <dbReference type="PROSITE" id="PS01124"/>
    </source>
</evidence>
<dbReference type="InterPro" id="IPR029062">
    <property type="entry name" value="Class_I_gatase-like"/>
</dbReference>
<dbReference type="InterPro" id="IPR002818">
    <property type="entry name" value="DJ-1/PfpI"/>
</dbReference>
<feature type="domain" description="HTH araC/xylS-type" evidence="4">
    <location>
        <begin position="214"/>
        <end position="312"/>
    </location>
</feature>
<dbReference type="InterPro" id="IPR018062">
    <property type="entry name" value="HTH_AraC-typ_CS"/>
</dbReference>
<dbReference type="PROSITE" id="PS01124">
    <property type="entry name" value="HTH_ARAC_FAMILY_2"/>
    <property type="match status" value="1"/>
</dbReference>
<dbReference type="Proteomes" id="UP000229730">
    <property type="component" value="Unassembled WGS sequence"/>
</dbReference>
<gene>
    <name evidence="5" type="ORF">CRD36_09750</name>
</gene>
<proteinExistence type="predicted"/>
<dbReference type="AlphaFoldDB" id="A0A2G4YRM4"/>
<name>A0A2G4YRM4_9PROT</name>
<dbReference type="SUPFAM" id="SSF46689">
    <property type="entry name" value="Homeodomain-like"/>
    <property type="match status" value="2"/>
</dbReference>
<evidence type="ECO:0000256" key="2">
    <source>
        <dbReference type="ARBA" id="ARBA00023125"/>
    </source>
</evidence>
<organism evidence="5 6">
    <name type="scientific">Paremcibacter congregatus</name>
    <dbReference type="NCBI Taxonomy" id="2043170"/>
    <lineage>
        <taxon>Bacteria</taxon>
        <taxon>Pseudomonadati</taxon>
        <taxon>Pseudomonadota</taxon>
        <taxon>Alphaproteobacteria</taxon>
        <taxon>Emcibacterales</taxon>
        <taxon>Emcibacteraceae</taxon>
        <taxon>Paremcibacter</taxon>
    </lineage>
</organism>
<reference evidence="5 6" key="1">
    <citation type="submission" date="2017-10" db="EMBL/GenBank/DDBJ databases">
        <title>Frigbacter circumglobatus gen. nov. sp. nov., isolated from sediment cultured in situ.</title>
        <authorList>
            <person name="Zhao Z."/>
        </authorList>
    </citation>
    <scope>NUCLEOTIDE SEQUENCE [LARGE SCALE GENOMIC DNA]</scope>
    <source>
        <strain evidence="5 6">ZYL</strain>
    </source>
</reference>
<dbReference type="EMBL" id="PDEM01000020">
    <property type="protein sequence ID" value="PHZ84994.1"/>
    <property type="molecule type" value="Genomic_DNA"/>
</dbReference>
<dbReference type="InterPro" id="IPR052158">
    <property type="entry name" value="INH-QAR"/>
</dbReference>
<keyword evidence="2" id="KW-0238">DNA-binding</keyword>
<dbReference type="PANTHER" id="PTHR43130">
    <property type="entry name" value="ARAC-FAMILY TRANSCRIPTIONAL REGULATOR"/>
    <property type="match status" value="1"/>
</dbReference>
<dbReference type="PANTHER" id="PTHR43130:SF3">
    <property type="entry name" value="HTH-TYPE TRANSCRIPTIONAL REGULATOR RV1931C"/>
    <property type="match status" value="1"/>
</dbReference>
<accession>A0A2G4YRM4</accession>
<dbReference type="SUPFAM" id="SSF52317">
    <property type="entry name" value="Class I glutamine amidotransferase-like"/>
    <property type="match status" value="1"/>
</dbReference>
<evidence type="ECO:0000313" key="5">
    <source>
        <dbReference type="EMBL" id="PHZ84994.1"/>
    </source>
</evidence>
<dbReference type="RefSeq" id="WP_099472628.1">
    <property type="nucleotide sequence ID" value="NZ_CAXBMK010000002.1"/>
</dbReference>
<protein>
    <submittedName>
        <fullName evidence="5">AraC family transcriptional regulator</fullName>
    </submittedName>
</protein>
<dbReference type="GO" id="GO:0003700">
    <property type="term" value="F:DNA-binding transcription factor activity"/>
    <property type="evidence" value="ECO:0007669"/>
    <property type="project" value="InterPro"/>
</dbReference>
<comment type="caution">
    <text evidence="5">The sequence shown here is derived from an EMBL/GenBank/DDBJ whole genome shotgun (WGS) entry which is preliminary data.</text>
</comment>
<evidence type="ECO:0000256" key="3">
    <source>
        <dbReference type="ARBA" id="ARBA00023163"/>
    </source>
</evidence>
<dbReference type="SMART" id="SM00342">
    <property type="entry name" value="HTH_ARAC"/>
    <property type="match status" value="1"/>
</dbReference>
<dbReference type="PROSITE" id="PS00041">
    <property type="entry name" value="HTH_ARAC_FAMILY_1"/>
    <property type="match status" value="1"/>
</dbReference>
<evidence type="ECO:0000256" key="1">
    <source>
        <dbReference type="ARBA" id="ARBA00023015"/>
    </source>
</evidence>
<keyword evidence="3" id="KW-0804">Transcription</keyword>